<dbReference type="Proteomes" id="UP000677244">
    <property type="component" value="Unassembled WGS sequence"/>
</dbReference>
<gene>
    <name evidence="3" type="ORF">J7I42_30415</name>
</gene>
<evidence type="ECO:0000313" key="3">
    <source>
        <dbReference type="EMBL" id="MBO9204641.1"/>
    </source>
</evidence>
<evidence type="ECO:0000256" key="2">
    <source>
        <dbReference type="ARBA" id="ARBA00022679"/>
    </source>
</evidence>
<accession>A0ABS3Z5F8</accession>
<organism evidence="3 4">
    <name type="scientific">Niastella soli</name>
    <dbReference type="NCBI Taxonomy" id="2821487"/>
    <lineage>
        <taxon>Bacteria</taxon>
        <taxon>Pseudomonadati</taxon>
        <taxon>Bacteroidota</taxon>
        <taxon>Chitinophagia</taxon>
        <taxon>Chitinophagales</taxon>
        <taxon>Chitinophagaceae</taxon>
        <taxon>Niastella</taxon>
    </lineage>
</organism>
<evidence type="ECO:0000256" key="1">
    <source>
        <dbReference type="ARBA" id="ARBA00022603"/>
    </source>
</evidence>
<dbReference type="RefSeq" id="WP_209143412.1">
    <property type="nucleotide sequence ID" value="NZ_JAGHKO010000014.1"/>
</dbReference>
<dbReference type="InterPro" id="IPR029063">
    <property type="entry name" value="SAM-dependent_MTases_sf"/>
</dbReference>
<dbReference type="PANTHER" id="PTHR43619:SF2">
    <property type="entry name" value="S-ADENOSYL-L-METHIONINE-DEPENDENT METHYLTRANSFERASES SUPERFAMILY PROTEIN"/>
    <property type="match status" value="1"/>
</dbReference>
<reference evidence="3 4" key="1">
    <citation type="submission" date="2021-03" db="EMBL/GenBank/DDBJ databases">
        <title>Assistant Professor.</title>
        <authorList>
            <person name="Huq M.A."/>
        </authorList>
    </citation>
    <scope>NUCLEOTIDE SEQUENCE [LARGE SCALE GENOMIC DNA]</scope>
    <source>
        <strain evidence="3 4">MAH-29</strain>
    </source>
</reference>
<dbReference type="PANTHER" id="PTHR43619">
    <property type="entry name" value="S-ADENOSYL-L-METHIONINE-DEPENDENT METHYLTRANSFERASE YKTD-RELATED"/>
    <property type="match status" value="1"/>
</dbReference>
<dbReference type="InterPro" id="IPR007213">
    <property type="entry name" value="Ppm1/Ppm2/Tcmp"/>
</dbReference>
<keyword evidence="4" id="KW-1185">Reference proteome</keyword>
<dbReference type="EMBL" id="JAGHKO010000014">
    <property type="protein sequence ID" value="MBO9204641.1"/>
    <property type="molecule type" value="Genomic_DNA"/>
</dbReference>
<comment type="caution">
    <text evidence="3">The sequence shown here is derived from an EMBL/GenBank/DDBJ whole genome shotgun (WGS) entry which is preliminary data.</text>
</comment>
<protein>
    <submittedName>
        <fullName evidence="3">Class I SAM-dependent methyltransferase</fullName>
    </submittedName>
</protein>
<dbReference type="Pfam" id="PF04072">
    <property type="entry name" value="LCM"/>
    <property type="match status" value="1"/>
</dbReference>
<dbReference type="GO" id="GO:0032259">
    <property type="term" value="P:methylation"/>
    <property type="evidence" value="ECO:0007669"/>
    <property type="project" value="UniProtKB-KW"/>
</dbReference>
<sequence length="269" mass="30638">MKAVSKTAYYCGGVRMQDAESAKPLIGDHYAKRLLGKEGIAYWEEFKQFTRPNAGNTARHYLIDSLIKKELAAHPDATIILIGAGLDSRAYRLDGGKWIEIDEEAIIAHKNNTLPINECKNPLERIPIDFEKEKLADKLQPYSGRPHVVFIVEGVLMYLTDEQRNAMLTVLTTLFPSHVLFCDLMNKGFFEKFSGEIYQKLLENGAIFKDISDEPDRIFIAKGYKKRSVTGMPQAIHDLGLIRLPWFVRKFVFGKLINGYAVYHFTYGL</sequence>
<dbReference type="Gene3D" id="3.40.50.150">
    <property type="entry name" value="Vaccinia Virus protein VP39"/>
    <property type="match status" value="1"/>
</dbReference>
<keyword evidence="1 3" id="KW-0489">Methyltransferase</keyword>
<proteinExistence type="predicted"/>
<name>A0ABS3Z5F8_9BACT</name>
<keyword evidence="2" id="KW-0808">Transferase</keyword>
<dbReference type="GO" id="GO:0008168">
    <property type="term" value="F:methyltransferase activity"/>
    <property type="evidence" value="ECO:0007669"/>
    <property type="project" value="UniProtKB-KW"/>
</dbReference>
<dbReference type="SUPFAM" id="SSF53335">
    <property type="entry name" value="S-adenosyl-L-methionine-dependent methyltransferases"/>
    <property type="match status" value="1"/>
</dbReference>
<evidence type="ECO:0000313" key="4">
    <source>
        <dbReference type="Proteomes" id="UP000677244"/>
    </source>
</evidence>